<dbReference type="RefSeq" id="WP_188912516.1">
    <property type="nucleotide sequence ID" value="NZ_BMIQ01000009.1"/>
</dbReference>
<dbReference type="HAMAP" id="MF_01385">
    <property type="entry name" value="UreF"/>
    <property type="match status" value="1"/>
</dbReference>
<reference evidence="4" key="1">
    <citation type="journal article" date="2014" name="Int. J. Syst. Evol. Microbiol.">
        <title>Complete genome sequence of Corynebacterium casei LMG S-19264T (=DSM 44701T), isolated from a smear-ripened cheese.</title>
        <authorList>
            <consortium name="US DOE Joint Genome Institute (JGI-PGF)"/>
            <person name="Walter F."/>
            <person name="Albersmeier A."/>
            <person name="Kalinowski J."/>
            <person name="Ruckert C."/>
        </authorList>
    </citation>
    <scope>NUCLEOTIDE SEQUENCE</scope>
    <source>
        <strain evidence="4">CGMCC 1.15367</strain>
    </source>
</reference>
<keyword evidence="5" id="KW-1185">Reference proteome</keyword>
<dbReference type="Pfam" id="PF01730">
    <property type="entry name" value="UreF"/>
    <property type="match status" value="1"/>
</dbReference>
<sequence length="221" mass="22789">MTEPAPAAADPRALVRLATWLSPAFPVGGFAYSHGLEAAFEGGLARGATAVRDWIATLLESGSGWNDLVLFAEAFRAGEAADRLAAVTELAEALAGSAERRLETLALGEAFAKAVGPWETVPSAPYPVAVGLAARRSGLPLEAALAAYAQGFAANLLGAATRLAPLGQSEAMRAARELEPAILAAAGRAARSTPDDLGSAAILSDIAAMRHETLRTRLFRS</sequence>
<comment type="function">
    <text evidence="3">Required for maturation of urease via the functional incorporation of the urease nickel metallocenter.</text>
</comment>
<evidence type="ECO:0000256" key="3">
    <source>
        <dbReference type="HAMAP-Rule" id="MF_01385"/>
    </source>
</evidence>
<dbReference type="GO" id="GO:0005737">
    <property type="term" value="C:cytoplasm"/>
    <property type="evidence" value="ECO:0007669"/>
    <property type="project" value="UniProtKB-SubCell"/>
</dbReference>
<keyword evidence="3" id="KW-0963">Cytoplasm</keyword>
<dbReference type="PANTHER" id="PTHR33620">
    <property type="entry name" value="UREASE ACCESSORY PROTEIN F"/>
    <property type="match status" value="1"/>
</dbReference>
<organism evidence="4 5">
    <name type="scientific">Aureimonas endophytica</name>
    <dbReference type="NCBI Taxonomy" id="2027858"/>
    <lineage>
        <taxon>Bacteria</taxon>
        <taxon>Pseudomonadati</taxon>
        <taxon>Pseudomonadota</taxon>
        <taxon>Alphaproteobacteria</taxon>
        <taxon>Hyphomicrobiales</taxon>
        <taxon>Aurantimonadaceae</taxon>
        <taxon>Aureimonas</taxon>
    </lineage>
</organism>
<dbReference type="Gene3D" id="1.10.4190.10">
    <property type="entry name" value="Urease accessory protein UreF"/>
    <property type="match status" value="1"/>
</dbReference>
<evidence type="ECO:0000256" key="1">
    <source>
        <dbReference type="ARBA" id="ARBA00022988"/>
    </source>
</evidence>
<dbReference type="EMBL" id="BMIQ01000009">
    <property type="protein sequence ID" value="GGE20630.1"/>
    <property type="molecule type" value="Genomic_DNA"/>
</dbReference>
<name>A0A917ED20_9HYPH</name>
<dbReference type="GO" id="GO:0016151">
    <property type="term" value="F:nickel cation binding"/>
    <property type="evidence" value="ECO:0007669"/>
    <property type="project" value="UniProtKB-UniRule"/>
</dbReference>
<dbReference type="AlphaFoldDB" id="A0A917ED20"/>
<evidence type="ECO:0000256" key="2">
    <source>
        <dbReference type="ARBA" id="ARBA00023186"/>
    </source>
</evidence>
<dbReference type="Proteomes" id="UP000644699">
    <property type="component" value="Unassembled WGS sequence"/>
</dbReference>
<evidence type="ECO:0000313" key="4">
    <source>
        <dbReference type="EMBL" id="GGE20630.1"/>
    </source>
</evidence>
<comment type="caution">
    <text evidence="4">The sequence shown here is derived from an EMBL/GenBank/DDBJ whole genome shotgun (WGS) entry which is preliminary data.</text>
</comment>
<accession>A0A917ED20</accession>
<proteinExistence type="inferred from homology"/>
<dbReference type="InterPro" id="IPR038277">
    <property type="entry name" value="UreF_sf"/>
</dbReference>
<keyword evidence="2 3" id="KW-0143">Chaperone</keyword>
<reference evidence="4" key="2">
    <citation type="submission" date="2020-09" db="EMBL/GenBank/DDBJ databases">
        <authorList>
            <person name="Sun Q."/>
            <person name="Zhou Y."/>
        </authorList>
    </citation>
    <scope>NUCLEOTIDE SEQUENCE</scope>
    <source>
        <strain evidence="4">CGMCC 1.15367</strain>
    </source>
</reference>
<keyword evidence="1 3" id="KW-0996">Nickel insertion</keyword>
<dbReference type="InterPro" id="IPR002639">
    <property type="entry name" value="UreF"/>
</dbReference>
<comment type="subunit">
    <text evidence="3">UreD, UreF and UreG form a complex that acts as a GTP-hydrolysis-dependent molecular chaperone, activating the urease apoprotein by helping to assemble the nickel containing metallocenter of UreC. The UreE protein probably delivers the nickel.</text>
</comment>
<protein>
    <recommendedName>
        <fullName evidence="3">Urease accessory protein UreF</fullName>
    </recommendedName>
</protein>
<comment type="similarity">
    <text evidence="3">Belongs to the UreF family.</text>
</comment>
<comment type="subcellular location">
    <subcellularLocation>
        <location evidence="3">Cytoplasm</location>
    </subcellularLocation>
</comment>
<dbReference type="PIRSF" id="PIRSF009467">
    <property type="entry name" value="Ureas_acces_UreF"/>
    <property type="match status" value="1"/>
</dbReference>
<dbReference type="PANTHER" id="PTHR33620:SF1">
    <property type="entry name" value="UREASE ACCESSORY PROTEIN F"/>
    <property type="match status" value="1"/>
</dbReference>
<gene>
    <name evidence="3 4" type="primary">ureF</name>
    <name evidence="4" type="ORF">GCM10011390_44910</name>
</gene>
<evidence type="ECO:0000313" key="5">
    <source>
        <dbReference type="Proteomes" id="UP000644699"/>
    </source>
</evidence>